<keyword evidence="3 7" id="KW-0689">Ribosomal protein</keyword>
<protein>
    <recommendedName>
        <fullName evidence="5">50S ribosomal protein L30</fullName>
    </recommendedName>
</protein>
<sequence length="56" mass="6440">MIKVKLKRSLIGLKPKQRRTIKALGLRKINQIKELPENDAVLGMIKKVQTFVEVVK</sequence>
<evidence type="ECO:0000313" key="7">
    <source>
        <dbReference type="EMBL" id="SDO01778.1"/>
    </source>
</evidence>
<proteinExistence type="inferred from homology"/>
<dbReference type="AlphaFoldDB" id="A0A1H0G4F4"/>
<dbReference type="RefSeq" id="WP_200779130.1">
    <property type="nucleotide sequence ID" value="NZ_FNIN01000016.1"/>
</dbReference>
<dbReference type="HAMAP" id="MF_01371_B">
    <property type="entry name" value="Ribosomal_uL30_B"/>
    <property type="match status" value="1"/>
</dbReference>
<comment type="similarity">
    <text evidence="1">Belongs to the universal ribosomal protein uL30 family.</text>
</comment>
<evidence type="ECO:0000256" key="4">
    <source>
        <dbReference type="ARBA" id="ARBA00023274"/>
    </source>
</evidence>
<evidence type="ECO:0000256" key="3">
    <source>
        <dbReference type="ARBA" id="ARBA00022980"/>
    </source>
</evidence>
<evidence type="ECO:0000313" key="8">
    <source>
        <dbReference type="Proteomes" id="UP000199602"/>
    </source>
</evidence>
<dbReference type="GO" id="GO:0006412">
    <property type="term" value="P:translation"/>
    <property type="evidence" value="ECO:0007669"/>
    <property type="project" value="InterPro"/>
</dbReference>
<dbReference type="Pfam" id="PF00327">
    <property type="entry name" value="Ribosomal_L30"/>
    <property type="match status" value="1"/>
</dbReference>
<evidence type="ECO:0000259" key="6">
    <source>
        <dbReference type="Pfam" id="PF00327"/>
    </source>
</evidence>
<comment type="subunit">
    <text evidence="2">Part of the 50S ribosomal subunit.</text>
</comment>
<name>A0A1H0G4F4_9BACT</name>
<evidence type="ECO:0000256" key="2">
    <source>
        <dbReference type="ARBA" id="ARBA00011838"/>
    </source>
</evidence>
<keyword evidence="8" id="KW-1185">Reference proteome</keyword>
<dbReference type="PIRSF" id="PIRSF002211">
    <property type="entry name" value="Ribosomal_L30_bac-type"/>
    <property type="match status" value="1"/>
</dbReference>
<feature type="domain" description="Large ribosomal subunit protein uL30-like ferredoxin-like fold" evidence="6">
    <location>
        <begin position="2"/>
        <end position="52"/>
    </location>
</feature>
<accession>A0A1H0G4F4</accession>
<dbReference type="EMBL" id="FNIN01000016">
    <property type="protein sequence ID" value="SDO01778.1"/>
    <property type="molecule type" value="Genomic_DNA"/>
</dbReference>
<dbReference type="GO" id="GO:0015934">
    <property type="term" value="C:large ribosomal subunit"/>
    <property type="evidence" value="ECO:0007669"/>
    <property type="project" value="InterPro"/>
</dbReference>
<dbReference type="NCBIfam" id="TIGR01308">
    <property type="entry name" value="rpmD_bact"/>
    <property type="match status" value="1"/>
</dbReference>
<dbReference type="Gene3D" id="3.30.1390.20">
    <property type="entry name" value="Ribosomal protein L30, ferredoxin-like fold domain"/>
    <property type="match status" value="1"/>
</dbReference>
<organism evidence="7 8">
    <name type="scientific">Desulfonauticus submarinus</name>
    <dbReference type="NCBI Taxonomy" id="206665"/>
    <lineage>
        <taxon>Bacteria</taxon>
        <taxon>Pseudomonadati</taxon>
        <taxon>Thermodesulfobacteriota</taxon>
        <taxon>Desulfovibrionia</taxon>
        <taxon>Desulfovibrionales</taxon>
        <taxon>Desulfonauticaceae</taxon>
        <taxon>Desulfonauticus</taxon>
    </lineage>
</organism>
<dbReference type="STRING" id="206665.SAMN04488516_11637"/>
<dbReference type="CDD" id="cd01658">
    <property type="entry name" value="Ribosomal_L30"/>
    <property type="match status" value="1"/>
</dbReference>
<dbReference type="InterPro" id="IPR005996">
    <property type="entry name" value="Ribosomal_uL30_bac-type"/>
</dbReference>
<dbReference type="InterPro" id="IPR036919">
    <property type="entry name" value="Ribo_uL30_ferredoxin-like_sf"/>
</dbReference>
<keyword evidence="4" id="KW-0687">Ribonucleoprotein</keyword>
<evidence type="ECO:0000256" key="5">
    <source>
        <dbReference type="ARBA" id="ARBA00035492"/>
    </source>
</evidence>
<gene>
    <name evidence="7" type="ORF">SAMN04488516_11637</name>
</gene>
<dbReference type="InterPro" id="IPR016082">
    <property type="entry name" value="Ribosomal_uL30_ferredoxin-like"/>
</dbReference>
<dbReference type="SUPFAM" id="SSF55129">
    <property type="entry name" value="Ribosomal protein L30p/L7e"/>
    <property type="match status" value="1"/>
</dbReference>
<evidence type="ECO:0000256" key="1">
    <source>
        <dbReference type="ARBA" id="ARBA00007594"/>
    </source>
</evidence>
<dbReference type="GO" id="GO:0003735">
    <property type="term" value="F:structural constituent of ribosome"/>
    <property type="evidence" value="ECO:0007669"/>
    <property type="project" value="InterPro"/>
</dbReference>
<reference evidence="7 8" key="1">
    <citation type="submission" date="2016-10" db="EMBL/GenBank/DDBJ databases">
        <authorList>
            <person name="de Groot N.N."/>
        </authorList>
    </citation>
    <scope>NUCLEOTIDE SEQUENCE [LARGE SCALE GENOMIC DNA]</scope>
    <source>
        <strain evidence="7 8">DSM 15269</strain>
    </source>
</reference>
<dbReference type="Proteomes" id="UP000199602">
    <property type="component" value="Unassembled WGS sequence"/>
</dbReference>